<sequence>MSKGIQLTGEPLQESRSAKVPGRPIFDQLVQMIEDGNANGIILLNPSRLSRNTVDTGRIIYLMDQGKLHEVVTPYQTFKNNPYDKFMLNLLCTQAKLENDNKSVNVRESLQLKAERGVFPGKARPGYKNNHDKPQGLRDISADPVYFPLMRKLFDLALTGNYSIERLIDEAENLGIRSSKSGKPICKSWMHRLLRDPFYTGKFIYCGRLYQGNHPALLSDEEFNLLQDIVEGRSKGKSQKHDSALNGMIVCGECGYCITVETHTKHYKNGNSQVFAYYRCTKKNKKNKCSQPYLATGKLEGQYKEDLTHFELMPEFAEWALEALEEVKKKDDSVNKNSHEALQKTLENVNKRINNLVSLKISPDNSDGSLLSDEEFGDRKRALLMEKEKVMKKLSQTDPENTEWAALARESFEFGLLAAERFENGGSDDKKVIFRTIGSNPTLKEKKLRFKAKYPFFYYKEGIKKTNEKIGTLVPENVVSDQSNLDNYLKSSVWCPGEDLNLHILRYSLLKTARLP</sequence>
<dbReference type="EMBL" id="PFOB01000036">
    <property type="protein sequence ID" value="PIZ63017.1"/>
    <property type="molecule type" value="Genomic_DNA"/>
</dbReference>
<dbReference type="InterPro" id="IPR038109">
    <property type="entry name" value="DNA_bind_recomb_sf"/>
</dbReference>
<dbReference type="Gene3D" id="3.90.1750.20">
    <property type="entry name" value="Putative Large Serine Recombinase, Chain B, Domain 2"/>
    <property type="match status" value="1"/>
</dbReference>
<accession>A0A2M7TYX7</accession>
<dbReference type="PROSITE" id="PS51736">
    <property type="entry name" value="RECOMBINASES_3"/>
    <property type="match status" value="1"/>
</dbReference>
<dbReference type="GO" id="GO:0000150">
    <property type="term" value="F:DNA strand exchange activity"/>
    <property type="evidence" value="ECO:0007669"/>
    <property type="project" value="InterPro"/>
</dbReference>
<dbReference type="InterPro" id="IPR011109">
    <property type="entry name" value="DNA_bind_recombinase_dom"/>
</dbReference>
<dbReference type="Pfam" id="PF13408">
    <property type="entry name" value="Zn_ribbon_recom"/>
    <property type="match status" value="1"/>
</dbReference>
<evidence type="ECO:0000259" key="1">
    <source>
        <dbReference type="PROSITE" id="PS51736"/>
    </source>
</evidence>
<protein>
    <recommendedName>
        <fullName evidence="5">Recombinase domain-containing protein</fullName>
    </recommendedName>
</protein>
<feature type="non-terminal residue" evidence="3">
    <location>
        <position position="516"/>
    </location>
</feature>
<dbReference type="InterPro" id="IPR006119">
    <property type="entry name" value="Resolv_N"/>
</dbReference>
<dbReference type="AlphaFoldDB" id="A0A2M7TYX7"/>
<reference evidence="4" key="1">
    <citation type="submission" date="2017-09" db="EMBL/GenBank/DDBJ databases">
        <title>Depth-based differentiation of microbial function through sediment-hosted aquifers and enrichment of novel symbionts in the deep terrestrial subsurface.</title>
        <authorList>
            <person name="Probst A.J."/>
            <person name="Ladd B."/>
            <person name="Jarett J.K."/>
            <person name="Geller-Mcgrath D.E."/>
            <person name="Sieber C.M.K."/>
            <person name="Emerson J.B."/>
            <person name="Anantharaman K."/>
            <person name="Thomas B.C."/>
            <person name="Malmstrom R."/>
            <person name="Stieglmeier M."/>
            <person name="Klingl A."/>
            <person name="Woyke T."/>
            <person name="Ryan C.M."/>
            <person name="Banfield J.F."/>
        </authorList>
    </citation>
    <scope>NUCLEOTIDE SEQUENCE [LARGE SCALE GENOMIC DNA]</scope>
</reference>
<dbReference type="Gene3D" id="3.40.50.1390">
    <property type="entry name" value="Resolvase, N-terminal catalytic domain"/>
    <property type="match status" value="1"/>
</dbReference>
<dbReference type="SMART" id="SM00857">
    <property type="entry name" value="Resolvase"/>
    <property type="match status" value="1"/>
</dbReference>
<dbReference type="Pfam" id="PF07508">
    <property type="entry name" value="Recombinase"/>
    <property type="match status" value="1"/>
</dbReference>
<comment type="caution">
    <text evidence="3">The sequence shown here is derived from an EMBL/GenBank/DDBJ whole genome shotgun (WGS) entry which is preliminary data.</text>
</comment>
<gene>
    <name evidence="3" type="ORF">COY16_03000</name>
</gene>
<dbReference type="PROSITE" id="PS51737">
    <property type="entry name" value="RECOMBINASE_DNA_BIND"/>
    <property type="match status" value="1"/>
</dbReference>
<dbReference type="InterPro" id="IPR025827">
    <property type="entry name" value="Zn_ribbon_recom_dom"/>
</dbReference>
<feature type="domain" description="Recombinase" evidence="2">
    <location>
        <begin position="124"/>
        <end position="236"/>
    </location>
</feature>
<dbReference type="GO" id="GO:0003677">
    <property type="term" value="F:DNA binding"/>
    <property type="evidence" value="ECO:0007669"/>
    <property type="project" value="InterPro"/>
</dbReference>
<feature type="domain" description="Resolvase/invertase-type recombinase catalytic" evidence="1">
    <location>
        <begin position="1"/>
        <end position="117"/>
    </location>
</feature>
<evidence type="ECO:0000259" key="2">
    <source>
        <dbReference type="PROSITE" id="PS51737"/>
    </source>
</evidence>
<dbReference type="SUPFAM" id="SSF53041">
    <property type="entry name" value="Resolvase-like"/>
    <property type="match status" value="1"/>
</dbReference>
<dbReference type="PANTHER" id="PTHR30461:SF23">
    <property type="entry name" value="DNA RECOMBINASE-RELATED"/>
    <property type="match status" value="1"/>
</dbReference>
<dbReference type="PANTHER" id="PTHR30461">
    <property type="entry name" value="DNA-INVERTASE FROM LAMBDOID PROPHAGE"/>
    <property type="match status" value="1"/>
</dbReference>
<organism evidence="3 4">
    <name type="scientific">Candidatus Roizmanbacteria bacterium CG_4_10_14_0_2_um_filter_39_13</name>
    <dbReference type="NCBI Taxonomy" id="1974825"/>
    <lineage>
        <taxon>Bacteria</taxon>
        <taxon>Candidatus Roizmaniibacteriota</taxon>
    </lineage>
</organism>
<evidence type="ECO:0000313" key="4">
    <source>
        <dbReference type="Proteomes" id="UP000228503"/>
    </source>
</evidence>
<evidence type="ECO:0000313" key="3">
    <source>
        <dbReference type="EMBL" id="PIZ63017.1"/>
    </source>
</evidence>
<evidence type="ECO:0008006" key="5">
    <source>
        <dbReference type="Google" id="ProtNLM"/>
    </source>
</evidence>
<dbReference type="InterPro" id="IPR036162">
    <property type="entry name" value="Resolvase-like_N_sf"/>
</dbReference>
<name>A0A2M7TYX7_9BACT</name>
<dbReference type="Pfam" id="PF00239">
    <property type="entry name" value="Resolvase"/>
    <property type="match status" value="1"/>
</dbReference>
<dbReference type="Proteomes" id="UP000228503">
    <property type="component" value="Unassembled WGS sequence"/>
</dbReference>
<proteinExistence type="predicted"/>
<dbReference type="InterPro" id="IPR050639">
    <property type="entry name" value="SSR_resolvase"/>
</dbReference>